<evidence type="ECO:0000256" key="2">
    <source>
        <dbReference type="ARBA" id="ARBA00007531"/>
    </source>
</evidence>
<feature type="compositionally biased region" description="Low complexity" evidence="7">
    <location>
        <begin position="14"/>
        <end position="26"/>
    </location>
</feature>
<comment type="similarity">
    <text evidence="2">Belongs to the MmpS family.</text>
</comment>
<organism evidence="9 10">
    <name type="scientific">Pseudonocardia parietis</name>
    <dbReference type="NCBI Taxonomy" id="570936"/>
    <lineage>
        <taxon>Bacteria</taxon>
        <taxon>Bacillati</taxon>
        <taxon>Actinomycetota</taxon>
        <taxon>Actinomycetes</taxon>
        <taxon>Pseudonocardiales</taxon>
        <taxon>Pseudonocardiaceae</taxon>
        <taxon>Pseudonocardia</taxon>
    </lineage>
</organism>
<dbReference type="RefSeq" id="WP_210026982.1">
    <property type="nucleotide sequence ID" value="NZ_JAGINU010000001.1"/>
</dbReference>
<accession>A0ABS4VSH9</accession>
<sequence>MIVHGSGPVHDRAPGPGLPDDPAGGRPARELGRRRGRTGRDDVRPARRRRWPWVLGAAAAIAVAVPIGLVVLDGSDDDSEASRTEATVAFGTPTGSSEPGTAPAVEGPTVDAAAPPAAAQVTYEVTGSGSAGTITVGRGTSVSQVSGAELPWQQTSPAAVEPTEYSVSAAGGSGEISCRIVVDGAVLSEQSAEGDYSAVSCSGRR</sequence>
<keyword evidence="10" id="KW-1185">Reference proteome</keyword>
<reference evidence="9 10" key="1">
    <citation type="submission" date="2021-03" db="EMBL/GenBank/DDBJ databases">
        <title>Sequencing the genomes of 1000 actinobacteria strains.</title>
        <authorList>
            <person name="Klenk H.-P."/>
        </authorList>
    </citation>
    <scope>NUCLEOTIDE SEQUENCE [LARGE SCALE GENOMIC DNA]</scope>
    <source>
        <strain evidence="9 10">DSM 45256</strain>
    </source>
</reference>
<keyword evidence="3" id="KW-1003">Cell membrane</keyword>
<evidence type="ECO:0000313" key="9">
    <source>
        <dbReference type="EMBL" id="MBP2366887.1"/>
    </source>
</evidence>
<feature type="transmembrane region" description="Helical" evidence="8">
    <location>
        <begin position="53"/>
        <end position="72"/>
    </location>
</feature>
<feature type="compositionally biased region" description="Basic and acidic residues" evidence="7">
    <location>
        <begin position="27"/>
        <end position="45"/>
    </location>
</feature>
<evidence type="ECO:0000256" key="5">
    <source>
        <dbReference type="ARBA" id="ARBA00022989"/>
    </source>
</evidence>
<evidence type="ECO:0000256" key="4">
    <source>
        <dbReference type="ARBA" id="ARBA00022692"/>
    </source>
</evidence>
<keyword evidence="4 8" id="KW-0812">Transmembrane</keyword>
<evidence type="ECO:0000256" key="8">
    <source>
        <dbReference type="SAM" id="Phobius"/>
    </source>
</evidence>
<dbReference type="InterPro" id="IPR008693">
    <property type="entry name" value="MmpS"/>
</dbReference>
<evidence type="ECO:0008006" key="11">
    <source>
        <dbReference type="Google" id="ProtNLM"/>
    </source>
</evidence>
<evidence type="ECO:0000256" key="6">
    <source>
        <dbReference type="ARBA" id="ARBA00023136"/>
    </source>
</evidence>
<proteinExistence type="inferred from homology"/>
<dbReference type="Proteomes" id="UP001519295">
    <property type="component" value="Unassembled WGS sequence"/>
</dbReference>
<evidence type="ECO:0000256" key="7">
    <source>
        <dbReference type="SAM" id="MobiDB-lite"/>
    </source>
</evidence>
<evidence type="ECO:0000256" key="3">
    <source>
        <dbReference type="ARBA" id="ARBA00022475"/>
    </source>
</evidence>
<feature type="region of interest" description="Disordered" evidence="7">
    <location>
        <begin position="1"/>
        <end position="47"/>
    </location>
</feature>
<comment type="subcellular location">
    <subcellularLocation>
        <location evidence="1">Cell membrane</location>
    </subcellularLocation>
</comment>
<evidence type="ECO:0000313" key="10">
    <source>
        <dbReference type="Proteomes" id="UP001519295"/>
    </source>
</evidence>
<dbReference type="Pfam" id="PF05423">
    <property type="entry name" value="Mycobact_memb"/>
    <property type="match status" value="1"/>
</dbReference>
<name>A0ABS4VSH9_9PSEU</name>
<feature type="region of interest" description="Disordered" evidence="7">
    <location>
        <begin position="76"/>
        <end position="105"/>
    </location>
</feature>
<keyword evidence="5 8" id="KW-1133">Transmembrane helix</keyword>
<comment type="caution">
    <text evidence="9">The sequence shown here is derived from an EMBL/GenBank/DDBJ whole genome shotgun (WGS) entry which is preliminary data.</text>
</comment>
<evidence type="ECO:0000256" key="1">
    <source>
        <dbReference type="ARBA" id="ARBA00004236"/>
    </source>
</evidence>
<dbReference type="InterPro" id="IPR038468">
    <property type="entry name" value="MmpS_C"/>
</dbReference>
<gene>
    <name evidence="9" type="ORF">JOF36_002583</name>
</gene>
<dbReference type="Gene3D" id="2.60.40.2880">
    <property type="entry name" value="MmpS1-5, C-terminal soluble domain"/>
    <property type="match status" value="1"/>
</dbReference>
<keyword evidence="6 8" id="KW-0472">Membrane</keyword>
<protein>
    <recommendedName>
        <fullName evidence="11">MmpS family membrane protein</fullName>
    </recommendedName>
</protein>
<dbReference type="EMBL" id="JAGINU010000001">
    <property type="protein sequence ID" value="MBP2366887.1"/>
    <property type="molecule type" value="Genomic_DNA"/>
</dbReference>